<dbReference type="InterPro" id="IPR011697">
    <property type="entry name" value="Peptidase_C26"/>
</dbReference>
<dbReference type="PANTHER" id="PTHR43235:SF1">
    <property type="entry name" value="GLUTAMINE AMIDOTRANSFERASE PB2B2.05-RELATED"/>
    <property type="match status" value="1"/>
</dbReference>
<dbReference type="GO" id="GO:0006598">
    <property type="term" value="P:polyamine catabolic process"/>
    <property type="evidence" value="ECO:0007669"/>
    <property type="project" value="TreeGrafter"/>
</dbReference>
<keyword evidence="6" id="KW-0378">Hydrolase</keyword>
<dbReference type="PANTHER" id="PTHR43235">
    <property type="entry name" value="GLUTAMINE AMIDOTRANSFERASE PB2B2.05-RELATED"/>
    <property type="match status" value="1"/>
</dbReference>
<dbReference type="RefSeq" id="WP_008878270.1">
    <property type="nucleotide sequence ID" value="NZ_CAUM01000175.1"/>
</dbReference>
<comment type="similarity">
    <text evidence="1">Belongs to the peptidase C26 family.</text>
</comment>
<dbReference type="Proteomes" id="UP000012062">
    <property type="component" value="Unassembled WGS sequence"/>
</dbReference>
<dbReference type="Gene3D" id="3.40.50.880">
    <property type="match status" value="1"/>
</dbReference>
<dbReference type="PROSITE" id="PS51273">
    <property type="entry name" value="GATASE_TYPE_1"/>
    <property type="match status" value="1"/>
</dbReference>
<proteinExistence type="inferred from homology"/>
<evidence type="ECO:0000313" key="6">
    <source>
        <dbReference type="EMBL" id="CCV09418.1"/>
    </source>
</evidence>
<comment type="function">
    <text evidence="3">Involved in the breakdown of putrescine via hydrolysis of the gamma-glutamyl linkage of gamma-glutamyl-gamma-aminobutyrate.</text>
</comment>
<comment type="catalytic activity">
    <reaction evidence="2">
        <text>4-(gamma-L-glutamylamino)butanoate + H2O = 4-aminobutanoate + L-glutamate</text>
        <dbReference type="Rhea" id="RHEA:19737"/>
        <dbReference type="ChEBI" id="CHEBI:15377"/>
        <dbReference type="ChEBI" id="CHEBI:29985"/>
        <dbReference type="ChEBI" id="CHEBI:58800"/>
        <dbReference type="ChEBI" id="CHEBI:59888"/>
        <dbReference type="EC" id="3.5.1.94"/>
    </reaction>
</comment>
<dbReference type="EMBL" id="CAUM01000175">
    <property type="protein sequence ID" value="CCV09418.1"/>
    <property type="molecule type" value="Genomic_DNA"/>
</dbReference>
<evidence type="ECO:0000256" key="4">
    <source>
        <dbReference type="ARBA" id="ARBA00060634"/>
    </source>
</evidence>
<dbReference type="AlphaFoldDB" id="M5EZC9"/>
<gene>
    <name evidence="6" type="primary">puuD</name>
    <name evidence="6" type="ORF">MESS2_p120004</name>
</gene>
<dbReference type="InterPro" id="IPR029062">
    <property type="entry name" value="Class_I_gatase-like"/>
</dbReference>
<dbReference type="CDD" id="cd01745">
    <property type="entry name" value="GATase1_2"/>
    <property type="match status" value="1"/>
</dbReference>
<dbReference type="InterPro" id="IPR044668">
    <property type="entry name" value="PuuD-like"/>
</dbReference>
<dbReference type="STRING" id="1297569.MESS2_p120004"/>
<dbReference type="GO" id="GO:0005829">
    <property type="term" value="C:cytosol"/>
    <property type="evidence" value="ECO:0007669"/>
    <property type="project" value="TreeGrafter"/>
</dbReference>
<dbReference type="SUPFAM" id="SSF52317">
    <property type="entry name" value="Class I glutamine amidotransferase-like"/>
    <property type="match status" value="1"/>
</dbReference>
<dbReference type="Pfam" id="PF07722">
    <property type="entry name" value="Peptidase_C26"/>
    <property type="match status" value="1"/>
</dbReference>
<dbReference type="GO" id="GO:0033969">
    <property type="term" value="F:gamma-glutamyl-gamma-aminobutyrate hydrolase activity"/>
    <property type="evidence" value="ECO:0007669"/>
    <property type="project" value="UniProtKB-EC"/>
</dbReference>
<dbReference type="FunFam" id="3.40.50.880:FF:000030">
    <property type="entry name" value="Gamma-glutamyl-gamma-aminobutyrate hydrolase PuuD"/>
    <property type="match status" value="1"/>
</dbReference>
<evidence type="ECO:0000313" key="7">
    <source>
        <dbReference type="Proteomes" id="UP000012062"/>
    </source>
</evidence>
<comment type="caution">
    <text evidence="6">The sequence shown here is derived from an EMBL/GenBank/DDBJ whole genome shotgun (WGS) entry which is preliminary data.</text>
</comment>
<protein>
    <recommendedName>
        <fullName evidence="5">gamma-glutamyl-gamma-aminobutyrate hydrolase</fullName>
        <ecNumber evidence="5">3.5.1.94</ecNumber>
    </recommendedName>
</protein>
<keyword evidence="7" id="KW-1185">Reference proteome</keyword>
<sequence length="283" mass="31276">MKPIVGIVADRQRRDNVDYDNIRVRYLEALRESAGVLPVVIPTDLGDDDLSTALQALHGLVLGGAVSNVHPQRYASLSISDTMLFDPARDSSVFAAIKVARAKKLPILGICRGLQELNVAFGGTLDQDLSDDKRHQTHFEDESLPRDCQYRPVHDVLVAGEGNISACVRRLGLNKIEVNSLHRQGISRLADGLSADLVAEDGVIEAISATDSEWFVSAVQWHPEWFHREDALSRAIFASFGQACRHFAERSKILRSGSMFEFANNKSDAHAPIQAHYNLIEII</sequence>
<comment type="pathway">
    <text evidence="4">Amine and polyamine degradation; putrescine degradation; 4-aminobutanoate from putrescine: step 4/4.</text>
</comment>
<accession>M5EZC9</accession>
<dbReference type="eggNOG" id="COG2071">
    <property type="taxonomic scope" value="Bacteria"/>
</dbReference>
<evidence type="ECO:0000256" key="5">
    <source>
        <dbReference type="ARBA" id="ARBA00066788"/>
    </source>
</evidence>
<evidence type="ECO:0000256" key="3">
    <source>
        <dbReference type="ARBA" id="ARBA00055068"/>
    </source>
</evidence>
<evidence type="ECO:0000256" key="2">
    <source>
        <dbReference type="ARBA" id="ARBA00052718"/>
    </source>
</evidence>
<organism evidence="6 7">
    <name type="scientific">Mesorhizobium metallidurans STM 2683</name>
    <dbReference type="NCBI Taxonomy" id="1297569"/>
    <lineage>
        <taxon>Bacteria</taxon>
        <taxon>Pseudomonadati</taxon>
        <taxon>Pseudomonadota</taxon>
        <taxon>Alphaproteobacteria</taxon>
        <taxon>Hyphomicrobiales</taxon>
        <taxon>Phyllobacteriaceae</taxon>
        <taxon>Mesorhizobium</taxon>
    </lineage>
</organism>
<evidence type="ECO:0000256" key="1">
    <source>
        <dbReference type="ARBA" id="ARBA00011083"/>
    </source>
</evidence>
<name>M5EZC9_9HYPH</name>
<dbReference type="OrthoDB" id="9813383at2"/>
<dbReference type="EC" id="3.5.1.94" evidence="5"/>
<reference evidence="6 7" key="1">
    <citation type="submission" date="2013-02" db="EMBL/GenBank/DDBJ databases">
        <authorList>
            <person name="Genoscope - CEA"/>
        </authorList>
    </citation>
    <scope>NUCLEOTIDE SEQUENCE [LARGE SCALE GENOMIC DNA]</scope>
    <source>
        <strain evidence="6 7">STM 2683</strain>
    </source>
</reference>